<feature type="region of interest" description="Disordered" evidence="1">
    <location>
        <begin position="470"/>
        <end position="531"/>
    </location>
</feature>
<feature type="region of interest" description="Disordered" evidence="1">
    <location>
        <begin position="826"/>
        <end position="850"/>
    </location>
</feature>
<reference evidence="4 5" key="1">
    <citation type="submission" date="2020-11" db="EMBL/GenBank/DDBJ databases">
        <authorList>
            <person name="Wallbank WR R."/>
            <person name="Pardo Diaz C."/>
            <person name="Kozak K."/>
            <person name="Martin S."/>
            <person name="Jiggins C."/>
            <person name="Moest M."/>
            <person name="Warren A I."/>
            <person name="Generalovic N T."/>
            <person name="Byers J.R.P. K."/>
            <person name="Montejo-Kovacevich G."/>
            <person name="Yen C E."/>
        </authorList>
    </citation>
    <scope>NUCLEOTIDE SEQUENCE [LARGE SCALE GENOMIC DNA]</scope>
</reference>
<evidence type="ECO:0000256" key="3">
    <source>
        <dbReference type="SAM" id="SignalP"/>
    </source>
</evidence>
<protein>
    <submittedName>
        <fullName evidence="4">Uncharacterized protein</fullName>
    </submittedName>
</protein>
<keyword evidence="5" id="KW-1185">Reference proteome</keyword>
<dbReference type="Proteomes" id="UP000594454">
    <property type="component" value="Chromosome 5"/>
</dbReference>
<name>A0A7R8Z030_HERIL</name>
<feature type="compositionally biased region" description="Basic and acidic residues" evidence="1">
    <location>
        <begin position="134"/>
        <end position="153"/>
    </location>
</feature>
<keyword evidence="2" id="KW-0812">Transmembrane</keyword>
<feature type="compositionally biased region" description="Basic and acidic residues" evidence="1">
    <location>
        <begin position="300"/>
        <end position="326"/>
    </location>
</feature>
<feature type="chain" id="PRO_5031168545" evidence="3">
    <location>
        <begin position="27"/>
        <end position="1232"/>
    </location>
</feature>
<feature type="compositionally biased region" description="Polar residues" evidence="1">
    <location>
        <begin position="557"/>
        <end position="573"/>
    </location>
</feature>
<feature type="compositionally biased region" description="Polar residues" evidence="1">
    <location>
        <begin position="263"/>
        <end position="276"/>
    </location>
</feature>
<feature type="region of interest" description="Disordered" evidence="1">
    <location>
        <begin position="127"/>
        <end position="153"/>
    </location>
</feature>
<keyword evidence="3" id="KW-0732">Signal</keyword>
<proteinExistence type="predicted"/>
<feature type="compositionally biased region" description="Low complexity" evidence="1">
    <location>
        <begin position="482"/>
        <end position="491"/>
    </location>
</feature>
<evidence type="ECO:0000313" key="5">
    <source>
        <dbReference type="Proteomes" id="UP000594454"/>
    </source>
</evidence>
<dbReference type="InParanoid" id="A0A7R8Z030"/>
<feature type="compositionally biased region" description="Polar residues" evidence="1">
    <location>
        <begin position="327"/>
        <end position="351"/>
    </location>
</feature>
<keyword evidence="2" id="KW-1133">Transmembrane helix</keyword>
<dbReference type="OrthoDB" id="8067714at2759"/>
<sequence length="1232" mass="131513">MTSRHQIYSVLKGTVLIFLVVGIVQSAPMPTALSHAPETELLSSSSWTTATTETTSLKSSSSSSIRSQDADIEFDMHLPTRPNFQRMPSHRSNDALKNLFENSRTTEETNKPQLLSSTITANIIPETETATPRGGEDTTSHRERGEGGNENFNDHYYETSTTSKGFGYDVGTTQYIGASSSALTSSTASSLPSNSEEVHTQTTTYFIVKTTTPTPVRSSYFKDASSEGPTDLSMDEKDAVLSAIKAATVGSGAPVRALDFESDTATKTTNTPSNLRPLTAEPSLLPTTSSQESETTINSSDRKKIDSKSMDAKTTKEATTIEREALSESTIVTTSGTSVPLQSTTESSPGASSVLPPKDVISTTLTPATPQAAIVATNSPKSKTKINKGLGAGKGASSISKKKSGITIMGHDGVKVTRKKQLLEKSYRDDIDMVVAMTTAATGGPTTSLVETVEVGKSHKVMEPMAVATDEATLSSTSAPITADSTSTSTEGESDDNGGHGNDSAKETTPATTLLQVPTEMPKDSSSKGSDAMEIENELWNGDDSKKNYFEANRVGSTEISTQSTESLPSASSRQDHVGNFDGSSTNLPTFSSFSAVTESTLSSEEISIHTKVTSTSEITTEAFSETSTIPSGFVGTTQSENITTTSFADASEVARNSSIPSSTAEVSNTPSSLGSIRIPTTPLISTASAQPKVDFLNETHILVVEITSADNSTDDVVSNEDSAYNGNSIPKFTIHNDGISEYDSGNTRPYGTGVEIDYENSKSQADDDLFVPDLKLEPIEDIPPVTVSTKEKNVAHQRETIDRDSDTIFYISNTEVKVVESKPTQNSNVAGADKASSDFNSNYESHRPNGDTQYYPAIYEEDVIIDFPAKNVTFSVTSNQAAAAGKDDEAPAKSERYEEDIILSPLKNNFDPLKIIANHNNGVSEQKQSEGLPATASLTHHANPLSLENNPSLTYIGEKLIEVEPSQTDSPITFPDPNPNNSEAPLEVNESLVPISDVIIQPAIIPEMSIGVPVIGELPPQIELREIDFLADSPVSGSGISSGGSGTFSNAVNDPSNEKFDGIQYGGDLFARDASVLTGGPGYDMDTEYVFGGRRHTYNNNPNGFSPLNDPIKVNRDKNRNNGRNMGSGYDGNNDVTVASKIFMHAVDNLQKDQLIAEVRSGFKELSVRQNMNANGTGSAETNLTNATAYSVMEDADGDLFNFTDMQTLFLACFATLVPLILCVLLAFGLR</sequence>
<feature type="compositionally biased region" description="Polar residues" evidence="1">
    <location>
        <begin position="285"/>
        <end position="299"/>
    </location>
</feature>
<feature type="transmembrane region" description="Helical" evidence="2">
    <location>
        <begin position="1210"/>
        <end position="1231"/>
    </location>
</feature>
<gene>
    <name evidence="4" type="ORF">HERILL_LOCUS13553</name>
</gene>
<evidence type="ECO:0000256" key="1">
    <source>
        <dbReference type="SAM" id="MobiDB-lite"/>
    </source>
</evidence>
<feature type="region of interest" description="Disordered" evidence="1">
    <location>
        <begin position="557"/>
        <end position="584"/>
    </location>
</feature>
<keyword evidence="2" id="KW-0472">Membrane</keyword>
<accession>A0A7R8Z030</accession>
<evidence type="ECO:0000313" key="4">
    <source>
        <dbReference type="EMBL" id="CAD7091116.1"/>
    </source>
</evidence>
<feature type="region of interest" description="Disordered" evidence="1">
    <location>
        <begin position="260"/>
        <end position="356"/>
    </location>
</feature>
<feature type="region of interest" description="Disordered" evidence="1">
    <location>
        <begin position="654"/>
        <end position="674"/>
    </location>
</feature>
<dbReference type="AlphaFoldDB" id="A0A7R8Z030"/>
<evidence type="ECO:0000256" key="2">
    <source>
        <dbReference type="SAM" id="Phobius"/>
    </source>
</evidence>
<feature type="signal peptide" evidence="3">
    <location>
        <begin position="1"/>
        <end position="26"/>
    </location>
</feature>
<feature type="compositionally biased region" description="Polar residues" evidence="1">
    <location>
        <begin position="507"/>
        <end position="516"/>
    </location>
</feature>
<dbReference type="EMBL" id="LR899013">
    <property type="protein sequence ID" value="CAD7091116.1"/>
    <property type="molecule type" value="Genomic_DNA"/>
</dbReference>
<organism evidence="4 5">
    <name type="scientific">Hermetia illucens</name>
    <name type="common">Black soldier fly</name>
    <dbReference type="NCBI Taxonomy" id="343691"/>
    <lineage>
        <taxon>Eukaryota</taxon>
        <taxon>Metazoa</taxon>
        <taxon>Ecdysozoa</taxon>
        <taxon>Arthropoda</taxon>
        <taxon>Hexapoda</taxon>
        <taxon>Insecta</taxon>
        <taxon>Pterygota</taxon>
        <taxon>Neoptera</taxon>
        <taxon>Endopterygota</taxon>
        <taxon>Diptera</taxon>
        <taxon>Brachycera</taxon>
        <taxon>Stratiomyomorpha</taxon>
        <taxon>Stratiomyidae</taxon>
        <taxon>Hermetiinae</taxon>
        <taxon>Hermetia</taxon>
    </lineage>
</organism>